<sequence>MRAWIVPLLLVALTRGDSTREMCEMVAYPGRIADPSTADYSRNVTDGQDLQACMDMCNANSSCKSTFLTDDQVCHFWPRQQSLSDGSSSGYAIKLCFSPNGGCAQQVLLAVKPQVAGLAVSWTSSDSCVDVCSLVSKCVAVTISGNGQCSFFSALGSTFEELGTTLVVKRPCGGSGAPCCFDNTNSTNSNDAFLLFTPSNIFISCIQLASHLDARAVYVTGDSCQFYDQVAPPLEPGVNADRYVQYYCEEARIGSGYAQITHNCTDASSPENTGAGAVSSLGQVLTLALTSAVFVRLQIQG</sequence>
<dbReference type="GeneID" id="101861590"/>
<feature type="chain" id="PRO_5045664564" evidence="3">
    <location>
        <begin position="17"/>
        <end position="301"/>
    </location>
</feature>
<keyword evidence="5" id="KW-1185">Reference proteome</keyword>
<dbReference type="SMART" id="SM00223">
    <property type="entry name" value="APPLE"/>
    <property type="match status" value="1"/>
</dbReference>
<evidence type="ECO:0000256" key="3">
    <source>
        <dbReference type="SAM" id="SignalP"/>
    </source>
</evidence>
<evidence type="ECO:0000313" key="5">
    <source>
        <dbReference type="Proteomes" id="UP000694888"/>
    </source>
</evidence>
<protein>
    <submittedName>
        <fullName evidence="6">Uncharacterized protein LOC101861590</fullName>
    </submittedName>
</protein>
<dbReference type="Proteomes" id="UP000694888">
    <property type="component" value="Unplaced"/>
</dbReference>
<dbReference type="RefSeq" id="XP_012939145.1">
    <property type="nucleotide sequence ID" value="XM_013083691.1"/>
</dbReference>
<name>A0ABM1A1W6_APLCA</name>
<evidence type="ECO:0000256" key="1">
    <source>
        <dbReference type="ARBA" id="ARBA00022737"/>
    </source>
</evidence>
<feature type="signal peptide" evidence="3">
    <location>
        <begin position="1"/>
        <end position="16"/>
    </location>
</feature>
<gene>
    <name evidence="6" type="primary">LOC101861590</name>
</gene>
<organism evidence="5 6">
    <name type="scientific">Aplysia californica</name>
    <name type="common">California sea hare</name>
    <dbReference type="NCBI Taxonomy" id="6500"/>
    <lineage>
        <taxon>Eukaryota</taxon>
        <taxon>Metazoa</taxon>
        <taxon>Spiralia</taxon>
        <taxon>Lophotrochozoa</taxon>
        <taxon>Mollusca</taxon>
        <taxon>Gastropoda</taxon>
        <taxon>Heterobranchia</taxon>
        <taxon>Euthyneura</taxon>
        <taxon>Tectipleura</taxon>
        <taxon>Aplysiida</taxon>
        <taxon>Aplysioidea</taxon>
        <taxon>Aplysiidae</taxon>
        <taxon>Aplysia</taxon>
    </lineage>
</organism>
<accession>A0ABM1A1W6</accession>
<feature type="domain" description="Apple" evidence="4">
    <location>
        <begin position="23"/>
        <end position="96"/>
    </location>
</feature>
<evidence type="ECO:0000259" key="4">
    <source>
        <dbReference type="SMART" id="SM00223"/>
    </source>
</evidence>
<keyword evidence="1" id="KW-0677">Repeat</keyword>
<evidence type="ECO:0000313" key="6">
    <source>
        <dbReference type="RefSeq" id="XP_012939145.1"/>
    </source>
</evidence>
<dbReference type="InterPro" id="IPR000177">
    <property type="entry name" value="Apple"/>
</dbReference>
<keyword evidence="2" id="KW-1015">Disulfide bond</keyword>
<proteinExistence type="predicted"/>
<keyword evidence="3" id="KW-0732">Signal</keyword>
<evidence type="ECO:0000256" key="2">
    <source>
        <dbReference type="ARBA" id="ARBA00023157"/>
    </source>
</evidence>
<reference evidence="6" key="1">
    <citation type="submission" date="2025-08" db="UniProtKB">
        <authorList>
            <consortium name="RefSeq"/>
        </authorList>
    </citation>
    <scope>IDENTIFICATION</scope>
</reference>